<dbReference type="InterPro" id="IPR051908">
    <property type="entry name" value="Ribosomal_N-acetyltransferase"/>
</dbReference>
<feature type="domain" description="N-acetyltransferase" evidence="1">
    <location>
        <begin position="13"/>
        <end position="178"/>
    </location>
</feature>
<dbReference type="GO" id="GO:0005840">
    <property type="term" value="C:ribosome"/>
    <property type="evidence" value="ECO:0007669"/>
    <property type="project" value="UniProtKB-KW"/>
</dbReference>
<gene>
    <name evidence="2" type="ORF">SAMN04487998_2749</name>
</gene>
<sequence length="195" mass="21626">MLPAEFELATARLRLRPWQPTDAPALLALMNTNRARLQPDFPATTAAIRDLASAADFIAEKLREWAARTNFQLSIWEPAADGDCLGFISFTNLDWSVPKAELVGLVAAGYEGRGLMTEAGHAAVRWAFRRVGLQRLYCYIGPQNTRSLALVQRLGLRPEGLLRHNYRVGDGELVDSVVSGMIRADFFALPQRETA</sequence>
<dbReference type="PANTHER" id="PTHR43441">
    <property type="entry name" value="RIBOSOMAL-PROTEIN-SERINE ACETYLTRANSFERASE"/>
    <property type="match status" value="1"/>
</dbReference>
<keyword evidence="2" id="KW-0689">Ribosomal protein</keyword>
<evidence type="ECO:0000313" key="2">
    <source>
        <dbReference type="EMBL" id="SET78686.1"/>
    </source>
</evidence>
<dbReference type="Gene3D" id="3.40.630.30">
    <property type="match status" value="1"/>
</dbReference>
<dbReference type="RefSeq" id="WP_092772434.1">
    <property type="nucleotide sequence ID" value="NZ_FOHS01000003.1"/>
</dbReference>
<reference evidence="3" key="1">
    <citation type="submission" date="2016-10" db="EMBL/GenBank/DDBJ databases">
        <authorList>
            <person name="Varghese N."/>
            <person name="Submissions S."/>
        </authorList>
    </citation>
    <scope>NUCLEOTIDE SEQUENCE [LARGE SCALE GENOMIC DNA]</scope>
    <source>
        <strain evidence="3">DSM 15310</strain>
    </source>
</reference>
<keyword evidence="3" id="KW-1185">Reference proteome</keyword>
<dbReference type="Pfam" id="PF13302">
    <property type="entry name" value="Acetyltransf_3"/>
    <property type="match status" value="1"/>
</dbReference>
<dbReference type="GO" id="GO:1990189">
    <property type="term" value="F:protein N-terminal-serine acetyltransferase activity"/>
    <property type="evidence" value="ECO:0007669"/>
    <property type="project" value="TreeGrafter"/>
</dbReference>
<dbReference type="InterPro" id="IPR016181">
    <property type="entry name" value="Acyl_CoA_acyltransferase"/>
</dbReference>
<dbReference type="STRING" id="82805.SAMN04487998_2749"/>
<dbReference type="PANTHER" id="PTHR43441:SF2">
    <property type="entry name" value="FAMILY ACETYLTRANSFERASE, PUTATIVE (AFU_ORTHOLOGUE AFUA_7G00850)-RELATED"/>
    <property type="match status" value="1"/>
</dbReference>
<evidence type="ECO:0000259" key="1">
    <source>
        <dbReference type="PROSITE" id="PS51186"/>
    </source>
</evidence>
<protein>
    <submittedName>
        <fullName evidence="2">[SSU ribosomal protein S5P]-alanine acetyltransferase</fullName>
    </submittedName>
</protein>
<keyword evidence="2" id="KW-0687">Ribonucleoprotein</keyword>
<dbReference type="GO" id="GO:0005737">
    <property type="term" value="C:cytoplasm"/>
    <property type="evidence" value="ECO:0007669"/>
    <property type="project" value="TreeGrafter"/>
</dbReference>
<name>A0A1I0H4Q5_9BACT</name>
<dbReference type="PROSITE" id="PS51186">
    <property type="entry name" value="GNAT"/>
    <property type="match status" value="1"/>
</dbReference>
<keyword evidence="2" id="KW-0808">Transferase</keyword>
<dbReference type="EMBL" id="FOHS01000003">
    <property type="protein sequence ID" value="SET78686.1"/>
    <property type="molecule type" value="Genomic_DNA"/>
</dbReference>
<organism evidence="2 3">
    <name type="scientific">Hymenobacter actinosclerus</name>
    <dbReference type="NCBI Taxonomy" id="82805"/>
    <lineage>
        <taxon>Bacteria</taxon>
        <taxon>Pseudomonadati</taxon>
        <taxon>Bacteroidota</taxon>
        <taxon>Cytophagia</taxon>
        <taxon>Cytophagales</taxon>
        <taxon>Hymenobacteraceae</taxon>
        <taxon>Hymenobacter</taxon>
    </lineage>
</organism>
<evidence type="ECO:0000313" key="3">
    <source>
        <dbReference type="Proteomes" id="UP000198697"/>
    </source>
</evidence>
<dbReference type="AlphaFoldDB" id="A0A1I0H4Q5"/>
<dbReference type="InterPro" id="IPR000182">
    <property type="entry name" value="GNAT_dom"/>
</dbReference>
<accession>A0A1I0H4Q5</accession>
<dbReference type="OrthoDB" id="883856at2"/>
<dbReference type="Proteomes" id="UP000198697">
    <property type="component" value="Unassembled WGS sequence"/>
</dbReference>
<dbReference type="GO" id="GO:0008999">
    <property type="term" value="F:protein-N-terminal-alanine acetyltransferase activity"/>
    <property type="evidence" value="ECO:0007669"/>
    <property type="project" value="TreeGrafter"/>
</dbReference>
<dbReference type="SUPFAM" id="SSF55729">
    <property type="entry name" value="Acyl-CoA N-acyltransferases (Nat)"/>
    <property type="match status" value="1"/>
</dbReference>
<proteinExistence type="predicted"/>